<dbReference type="OrthoDB" id="6043244at2759"/>
<dbReference type="Gene3D" id="3.30.420.40">
    <property type="match status" value="2"/>
</dbReference>
<dbReference type="Pfam" id="PF00022">
    <property type="entry name" value="Actin"/>
    <property type="match status" value="1"/>
</dbReference>
<accession>A0A422Q8Q2</accession>
<protein>
    <submittedName>
        <fullName evidence="1">Actin</fullName>
    </submittedName>
</protein>
<dbReference type="PANTHER" id="PTHR11937">
    <property type="entry name" value="ACTIN"/>
    <property type="match status" value="1"/>
</dbReference>
<keyword evidence="2" id="KW-1185">Reference proteome</keyword>
<gene>
    <name evidence="1" type="ORF">Tco025E_01456</name>
</gene>
<dbReference type="Proteomes" id="UP000284403">
    <property type="component" value="Unassembled WGS sequence"/>
</dbReference>
<dbReference type="InterPro" id="IPR043129">
    <property type="entry name" value="ATPase_NBD"/>
</dbReference>
<dbReference type="InterPro" id="IPR004001">
    <property type="entry name" value="Actin_CS"/>
</dbReference>
<sequence>APGFHEMTFQSINKCDIDVRRDLYGNIVLSGGSTMFKNLPERLGKEISNLAPSSIKPKVVAPPERKYSVWIGGSILSSLTTFQTMWIKKSEYDEAGPSIVHNKCF</sequence>
<dbReference type="AlphaFoldDB" id="A0A422Q8Q2"/>
<dbReference type="SUPFAM" id="SSF53067">
    <property type="entry name" value="Actin-like ATPase domain"/>
    <property type="match status" value="1"/>
</dbReference>
<dbReference type="EMBL" id="MKKU01000048">
    <property type="protein sequence ID" value="RNF26307.1"/>
    <property type="molecule type" value="Genomic_DNA"/>
</dbReference>
<reference evidence="1 2" key="1">
    <citation type="journal article" date="2018" name="BMC Genomics">
        <title>Genomic comparison of Trypanosoma conorhini and Trypanosoma rangeli to Trypanosoma cruzi strains of high and low virulence.</title>
        <authorList>
            <person name="Bradwell K.R."/>
            <person name="Koparde V.N."/>
            <person name="Matveyev A.V."/>
            <person name="Serrano M.G."/>
            <person name="Alves J.M."/>
            <person name="Parikh H."/>
            <person name="Huang B."/>
            <person name="Lee V."/>
            <person name="Espinosa-Alvarez O."/>
            <person name="Ortiz P.A."/>
            <person name="Costa-Martins A.G."/>
            <person name="Teixeira M.M."/>
            <person name="Buck G.A."/>
        </authorList>
    </citation>
    <scope>NUCLEOTIDE SEQUENCE [LARGE SCALE GENOMIC DNA]</scope>
    <source>
        <strain evidence="1 2">025E</strain>
    </source>
</reference>
<organism evidence="1 2">
    <name type="scientific">Trypanosoma conorhini</name>
    <dbReference type="NCBI Taxonomy" id="83891"/>
    <lineage>
        <taxon>Eukaryota</taxon>
        <taxon>Discoba</taxon>
        <taxon>Euglenozoa</taxon>
        <taxon>Kinetoplastea</taxon>
        <taxon>Metakinetoplastina</taxon>
        <taxon>Trypanosomatida</taxon>
        <taxon>Trypanosomatidae</taxon>
        <taxon>Trypanosoma</taxon>
    </lineage>
</organism>
<evidence type="ECO:0000313" key="2">
    <source>
        <dbReference type="Proteomes" id="UP000284403"/>
    </source>
</evidence>
<evidence type="ECO:0000313" key="1">
    <source>
        <dbReference type="EMBL" id="RNF26307.1"/>
    </source>
</evidence>
<dbReference type="InterPro" id="IPR004000">
    <property type="entry name" value="Actin"/>
</dbReference>
<proteinExistence type="predicted"/>
<dbReference type="PROSITE" id="PS00432">
    <property type="entry name" value="ACTINS_2"/>
    <property type="match status" value="1"/>
</dbReference>
<feature type="non-terminal residue" evidence="1">
    <location>
        <position position="1"/>
    </location>
</feature>
<dbReference type="GeneID" id="40315067"/>
<dbReference type="RefSeq" id="XP_029231513.1">
    <property type="nucleotide sequence ID" value="XM_029368394.1"/>
</dbReference>
<name>A0A422Q8Q2_9TRYP</name>
<comment type="caution">
    <text evidence="1">The sequence shown here is derived from an EMBL/GenBank/DDBJ whole genome shotgun (WGS) entry which is preliminary data.</text>
</comment>